<dbReference type="PANTHER" id="PTHR38104">
    <property type="match status" value="1"/>
</dbReference>
<dbReference type="GO" id="GO:0005886">
    <property type="term" value="C:plasma membrane"/>
    <property type="evidence" value="ECO:0007669"/>
    <property type="project" value="UniProtKB-SubCell"/>
</dbReference>
<dbReference type="SUPFAM" id="SSF89069">
    <property type="entry name" value="N-terminal, cytoplasmic domain of anti-sigmaE factor RseA"/>
    <property type="match status" value="1"/>
</dbReference>
<dbReference type="PANTHER" id="PTHR38104:SF1">
    <property type="entry name" value="ANTI-SIGMA-E FACTOR RSEA"/>
    <property type="match status" value="1"/>
</dbReference>
<proteinExistence type="inferred from homology"/>
<keyword evidence="3 7" id="KW-1003">Cell membrane</keyword>
<dbReference type="GO" id="GO:0016989">
    <property type="term" value="F:sigma factor antagonist activity"/>
    <property type="evidence" value="ECO:0007669"/>
    <property type="project" value="InterPro"/>
</dbReference>
<dbReference type="InterPro" id="IPR005573">
    <property type="entry name" value="Anti-sigma_E_RseA_C"/>
</dbReference>
<dbReference type="Pfam" id="PF03873">
    <property type="entry name" value="RseA_C"/>
    <property type="match status" value="1"/>
</dbReference>
<dbReference type="Pfam" id="PF03872">
    <property type="entry name" value="RseA_N"/>
    <property type="match status" value="1"/>
</dbReference>
<name>A0A1H6LZH9_9GAMM</name>
<evidence type="ECO:0000256" key="1">
    <source>
        <dbReference type="ARBA" id="ARBA00004162"/>
    </source>
</evidence>
<reference evidence="12" key="1">
    <citation type="submission" date="2016-10" db="EMBL/GenBank/DDBJ databases">
        <authorList>
            <person name="Varghese N."/>
            <person name="Submissions S."/>
        </authorList>
    </citation>
    <scope>NUCLEOTIDE SEQUENCE [LARGE SCALE GENOMIC DNA]</scope>
    <source>
        <strain evidence="12">DSM 17616</strain>
    </source>
</reference>
<feature type="region of interest" description="Disordered" evidence="8">
    <location>
        <begin position="184"/>
        <end position="209"/>
    </location>
</feature>
<dbReference type="OrthoDB" id="6194196at2"/>
<dbReference type="CDD" id="cd16328">
    <property type="entry name" value="RseA_N"/>
    <property type="match status" value="1"/>
</dbReference>
<keyword evidence="5" id="KW-1133">Transmembrane helix</keyword>
<keyword evidence="6 7" id="KW-0472">Membrane</keyword>
<feature type="domain" description="Anti sigma-E protein RseA N-terminal" evidence="9">
    <location>
        <begin position="6"/>
        <end position="76"/>
    </location>
</feature>
<feature type="domain" description="Anti sigma-E protein RseA C-terminal" evidence="10">
    <location>
        <begin position="131"/>
        <end position="186"/>
    </location>
</feature>
<evidence type="ECO:0000256" key="5">
    <source>
        <dbReference type="ARBA" id="ARBA00022989"/>
    </source>
</evidence>
<dbReference type="AlphaFoldDB" id="A0A1H6LZH9"/>
<evidence type="ECO:0000256" key="6">
    <source>
        <dbReference type="ARBA" id="ARBA00023136"/>
    </source>
</evidence>
<comment type="subunit">
    <text evidence="7">Interacts 1:1 with ECF RNA polymerase sigma-E (RpoE); this inhibits the interaction of sigma-E with the RNA polymerase catalytic core and leads to a decreased expression of sigma-E-regulated genes. Interacts with RseB.</text>
</comment>
<evidence type="ECO:0000256" key="8">
    <source>
        <dbReference type="SAM" id="MobiDB-lite"/>
    </source>
</evidence>
<keyword evidence="4" id="KW-0812">Transmembrane</keyword>
<gene>
    <name evidence="11" type="ORF">SAMN05660691_02151</name>
</gene>
<dbReference type="InterPro" id="IPR026279">
    <property type="entry name" value="RseA"/>
</dbReference>
<keyword evidence="12" id="KW-1185">Reference proteome</keyword>
<accession>A0A1H6LZH9</accession>
<dbReference type="PIRSF" id="PIRSF016938">
    <property type="entry name" value="RseA"/>
    <property type="match status" value="1"/>
</dbReference>
<dbReference type="Proteomes" id="UP000199371">
    <property type="component" value="Unassembled WGS sequence"/>
</dbReference>
<comment type="similarity">
    <text evidence="2 7">Belongs to the RseA family.</text>
</comment>
<evidence type="ECO:0000256" key="4">
    <source>
        <dbReference type="ARBA" id="ARBA00022692"/>
    </source>
</evidence>
<evidence type="ECO:0000256" key="3">
    <source>
        <dbReference type="ARBA" id="ARBA00022475"/>
    </source>
</evidence>
<dbReference type="InterPro" id="IPR036147">
    <property type="entry name" value="Anti-sigma_E_RseA_N_sf"/>
</dbReference>
<evidence type="ECO:0000313" key="11">
    <source>
        <dbReference type="EMBL" id="SEH91956.1"/>
    </source>
</evidence>
<evidence type="ECO:0000256" key="7">
    <source>
        <dbReference type="PIRNR" id="PIRNR016938"/>
    </source>
</evidence>
<dbReference type="RefSeq" id="WP_092793128.1">
    <property type="nucleotide sequence ID" value="NZ_FNXF01000007.1"/>
</dbReference>
<dbReference type="InterPro" id="IPR005572">
    <property type="entry name" value="Anti-sigma_E_RseA_N"/>
</dbReference>
<dbReference type="Gene3D" id="1.10.10.880">
    <property type="entry name" value="Anti sigma-E protein RseA, N-terminal domain"/>
    <property type="match status" value="1"/>
</dbReference>
<dbReference type="STRING" id="173990.SAMN05660691_02151"/>
<protein>
    <recommendedName>
        <fullName evidence="7">Anti-sigma-E factor RseA</fullName>
    </recommendedName>
    <alternativeName>
        <fullName evidence="7">Regulator of SigE</fullName>
    </alternativeName>
    <alternativeName>
        <fullName evidence="7">Sigma-E anti-sigma factor RseA</fullName>
    </alternativeName>
    <alternativeName>
        <fullName evidence="7">Sigma-E factor negative regulatory protein</fullName>
    </alternativeName>
</protein>
<evidence type="ECO:0000256" key="2">
    <source>
        <dbReference type="ARBA" id="ARBA00005837"/>
    </source>
</evidence>
<evidence type="ECO:0000313" key="12">
    <source>
        <dbReference type="Proteomes" id="UP000199371"/>
    </source>
</evidence>
<dbReference type="EMBL" id="FNXF01000007">
    <property type="protein sequence ID" value="SEH91956.1"/>
    <property type="molecule type" value="Genomic_DNA"/>
</dbReference>
<organism evidence="11 12">
    <name type="scientific">Rheinheimera pacifica</name>
    <dbReference type="NCBI Taxonomy" id="173990"/>
    <lineage>
        <taxon>Bacteria</taxon>
        <taxon>Pseudomonadati</taxon>
        <taxon>Pseudomonadota</taxon>
        <taxon>Gammaproteobacteria</taxon>
        <taxon>Chromatiales</taxon>
        <taxon>Chromatiaceae</taxon>
        <taxon>Rheinheimera</taxon>
    </lineage>
</organism>
<keyword evidence="7" id="KW-0997">Cell inner membrane</keyword>
<dbReference type="InterPro" id="IPR052383">
    <property type="entry name" value="Anti-sigma-E_RseA-like"/>
</dbReference>
<evidence type="ECO:0000259" key="10">
    <source>
        <dbReference type="Pfam" id="PF03873"/>
    </source>
</evidence>
<sequence>MSSENQDWLSAASDNQPLSKAQLDSLLNDAQLQHQLERYHLIGAVLRREPQSPITADFADNFAAQLADEPVYQLQSDRNLLKRLRNTVSVAANGRWLQPVAQGAVAAGVALMAVFGVQQYQQSPQQDAFAPLPVLQTQPIAGFATPVSLSQTTVNDRFAEQEQQAMLEQQKRLQALLNAHRQQVRVMEHSQQAKQTGNNADGKDQNEQQ</sequence>
<feature type="compositionally biased region" description="Polar residues" evidence="8">
    <location>
        <begin position="189"/>
        <end position="199"/>
    </location>
</feature>
<evidence type="ECO:0000259" key="9">
    <source>
        <dbReference type="Pfam" id="PF03872"/>
    </source>
</evidence>
<comment type="function">
    <text evidence="7">An anti-sigma factor for extracytoplasmic function (ECF) sigma factor sigma-E (RpoE). ECF sigma factors are held in an inactive form by an anti-sigma factor until released by regulated intramembrane proteolysis (RIP). RIP occurs when an extracytoplasmic signal triggers a concerted proteolytic cascade to transmit information and elicit cellular responses. The membrane-spanning regulatory substrate protein is first cut periplasmically (site-1 protease, S1P, DegS), then within the membrane itself (site-2 protease, S2P, RseP), while cytoplasmic proteases finish degrading the anti-sigma factor, liberating sigma-E.</text>
</comment>
<comment type="subcellular location">
    <subcellularLocation>
        <location evidence="7">Cell inner membrane</location>
    </subcellularLocation>
    <subcellularLocation>
        <location evidence="1">Cell membrane</location>
        <topology evidence="1">Single-pass membrane protein</topology>
    </subcellularLocation>
</comment>